<keyword evidence="1" id="KW-0472">Membrane</keyword>
<dbReference type="InterPro" id="IPR000253">
    <property type="entry name" value="FHA_dom"/>
</dbReference>
<reference evidence="3 4" key="1">
    <citation type="submission" date="2010-12" db="EMBL/GenBank/DDBJ databases">
        <title>Whole genome sequence of Anaerolinea thermophila UNI-1.</title>
        <authorList>
            <person name="Narita-Yamada S."/>
            <person name="Kishi E."/>
            <person name="Watanabe Y."/>
            <person name="Takasaki K."/>
            <person name="Ankai A."/>
            <person name="Oguchi A."/>
            <person name="Fukui S."/>
            <person name="Takahashi M."/>
            <person name="Yashiro I."/>
            <person name="Hosoyama A."/>
            <person name="Sekiguchi Y."/>
            <person name="Hanada S."/>
            <person name="Fujita N."/>
        </authorList>
    </citation>
    <scope>NUCLEOTIDE SEQUENCE [LARGE SCALE GENOMIC DNA]</scope>
    <source>
        <strain evidence="4">DSM 14523 / JCM 11388 / NBRC 100420 / UNI-1</strain>
    </source>
</reference>
<evidence type="ECO:0000313" key="4">
    <source>
        <dbReference type="Proteomes" id="UP000008922"/>
    </source>
</evidence>
<feature type="transmembrane region" description="Helical" evidence="1">
    <location>
        <begin position="7"/>
        <end position="29"/>
    </location>
</feature>
<dbReference type="SMART" id="SM00240">
    <property type="entry name" value="FHA"/>
    <property type="match status" value="1"/>
</dbReference>
<dbReference type="OrthoDB" id="9816434at2"/>
<evidence type="ECO:0000259" key="2">
    <source>
        <dbReference type="PROSITE" id="PS50006"/>
    </source>
</evidence>
<dbReference type="CDD" id="cd00060">
    <property type="entry name" value="FHA"/>
    <property type="match status" value="1"/>
</dbReference>
<keyword evidence="1" id="KW-1133">Transmembrane helix</keyword>
<dbReference type="AlphaFoldDB" id="E8N408"/>
<dbReference type="Gene3D" id="2.60.200.20">
    <property type="match status" value="1"/>
</dbReference>
<dbReference type="RefSeq" id="WP_013559560.1">
    <property type="nucleotide sequence ID" value="NC_014960.1"/>
</dbReference>
<dbReference type="InParanoid" id="E8N408"/>
<dbReference type="EMBL" id="AP012029">
    <property type="protein sequence ID" value="BAJ63172.1"/>
    <property type="molecule type" value="Genomic_DNA"/>
</dbReference>
<dbReference type="Pfam" id="PF00498">
    <property type="entry name" value="FHA"/>
    <property type="match status" value="1"/>
</dbReference>
<dbReference type="PANTHER" id="PTHR23308">
    <property type="entry name" value="NUCLEAR INHIBITOR OF PROTEIN PHOSPHATASE-1"/>
    <property type="match status" value="1"/>
</dbReference>
<dbReference type="SUPFAM" id="SSF49879">
    <property type="entry name" value="SMAD/FHA domain"/>
    <property type="match status" value="1"/>
</dbReference>
<proteinExistence type="predicted"/>
<dbReference type="Proteomes" id="UP000008922">
    <property type="component" value="Chromosome"/>
</dbReference>
<name>E8N408_ANATU</name>
<evidence type="ECO:0000313" key="3">
    <source>
        <dbReference type="EMBL" id="BAJ63172.1"/>
    </source>
</evidence>
<feature type="domain" description="FHA" evidence="2">
    <location>
        <begin position="67"/>
        <end position="116"/>
    </location>
</feature>
<sequence>MIAIVFLILRLVLVVLLYAFLLWALYTLWNDLRMQTLALQAPQIPPITLEVTNLMDEQPATFDLPEILVGRSASANYTIRNETVSSQHARLSYHHHQWWVEDLKSTNGTFLNGERVVSPTVVMNGDELRCGQVNIRVTVHEPQKQQVRRI</sequence>
<keyword evidence="4" id="KW-1185">Reference proteome</keyword>
<dbReference type="KEGG" id="atm:ANT_11380"/>
<dbReference type="STRING" id="926569.ANT_11380"/>
<organism evidence="3 4">
    <name type="scientific">Anaerolinea thermophila (strain DSM 14523 / JCM 11388 / NBRC 100420 / UNI-1)</name>
    <dbReference type="NCBI Taxonomy" id="926569"/>
    <lineage>
        <taxon>Bacteria</taxon>
        <taxon>Bacillati</taxon>
        <taxon>Chloroflexota</taxon>
        <taxon>Anaerolineae</taxon>
        <taxon>Anaerolineales</taxon>
        <taxon>Anaerolineaceae</taxon>
        <taxon>Anaerolinea</taxon>
    </lineage>
</organism>
<dbReference type="InterPro" id="IPR008984">
    <property type="entry name" value="SMAD_FHA_dom_sf"/>
</dbReference>
<dbReference type="HOGENOM" id="CLU_131367_1_1_0"/>
<evidence type="ECO:0000256" key="1">
    <source>
        <dbReference type="SAM" id="Phobius"/>
    </source>
</evidence>
<protein>
    <recommendedName>
        <fullName evidence="2">FHA domain-containing protein</fullName>
    </recommendedName>
</protein>
<dbReference type="InterPro" id="IPR050923">
    <property type="entry name" value="Cell_Proc_Reg/RNA_Proc"/>
</dbReference>
<gene>
    <name evidence="3" type="ordered locus">ANT_11380</name>
</gene>
<dbReference type="eggNOG" id="COG1716">
    <property type="taxonomic scope" value="Bacteria"/>
</dbReference>
<keyword evidence="1" id="KW-0812">Transmembrane</keyword>
<dbReference type="PROSITE" id="PS50006">
    <property type="entry name" value="FHA_DOMAIN"/>
    <property type="match status" value="1"/>
</dbReference>
<accession>E8N408</accession>